<feature type="domain" description="Methyltransferase type 11" evidence="2">
    <location>
        <begin position="27"/>
        <end position="75"/>
    </location>
</feature>
<accession>A0A3D9SDF9</accession>
<proteinExistence type="predicted"/>
<sequence>MRIDLGCGAHKFHDCYGIDRVDLPGVDLVHDFNERLPLKDHSVSFVMASHSLEYADHLMDVLKELYRVCRHKAMICMIVPYAHVSTHMVNPQFKQLFNEHSPRYWTPSPDTILTQDEYNITQNVSWSAPEIEVRNEKPMIDLRLMRMEFFYFPAYNSGFDQQELSLLRQSQLNVANQMMMHLIVVKQPVTQSELQLIKDSETFEEPEEITELRAASAAKEGKEKLFYLEHMLPIIREQIENKDKNENENTNMNKKKAAAKKTTGKKTGKQPGKQAEKQSEKQIGKKQTSAALLPIKHSEMFEEPEPEPEEITELLLEMDAELESEDEEQFVEKEQKQWIRCEPSKKKVAAKKPSLKKAAVKQPNKQVAKLRSTVPNNTKSKKKQQSTNKASSASASFEDH</sequence>
<evidence type="ECO:0000256" key="1">
    <source>
        <dbReference type="SAM" id="MobiDB-lite"/>
    </source>
</evidence>
<feature type="compositionally biased region" description="Basic and acidic residues" evidence="1">
    <location>
        <begin position="274"/>
        <end position="283"/>
    </location>
</feature>
<reference evidence="3 4" key="1">
    <citation type="submission" date="2018-08" db="EMBL/GenBank/DDBJ databases">
        <title>Genomic Encyclopedia of Type Strains, Phase III (KMG-III): the genomes of soil and plant-associated and newly described type strains.</title>
        <authorList>
            <person name="Whitman W."/>
        </authorList>
    </citation>
    <scope>NUCLEOTIDE SEQUENCE [LARGE SCALE GENOMIC DNA]</scope>
    <source>
        <strain evidence="3 4">CGMCC 1.10966</strain>
    </source>
</reference>
<dbReference type="InterPro" id="IPR013216">
    <property type="entry name" value="Methyltransf_11"/>
</dbReference>
<feature type="compositionally biased region" description="Basic residues" evidence="1">
    <location>
        <begin position="253"/>
        <end position="268"/>
    </location>
</feature>
<dbReference type="EMBL" id="QTTN01000007">
    <property type="protein sequence ID" value="REE89051.1"/>
    <property type="molecule type" value="Genomic_DNA"/>
</dbReference>
<name>A0A3D9SDF9_9BACL</name>
<dbReference type="GO" id="GO:0032259">
    <property type="term" value="P:methylation"/>
    <property type="evidence" value="ECO:0007669"/>
    <property type="project" value="UniProtKB-KW"/>
</dbReference>
<keyword evidence="3" id="KW-0808">Transferase</keyword>
<dbReference type="OrthoDB" id="2636445at2"/>
<dbReference type="AlphaFoldDB" id="A0A3D9SDF9"/>
<dbReference type="SUPFAM" id="SSF53335">
    <property type="entry name" value="S-adenosyl-L-methionine-dependent methyltransferases"/>
    <property type="match status" value="1"/>
</dbReference>
<evidence type="ECO:0000313" key="4">
    <source>
        <dbReference type="Proteomes" id="UP000256304"/>
    </source>
</evidence>
<feature type="region of interest" description="Disordered" evidence="1">
    <location>
        <begin position="239"/>
        <end position="310"/>
    </location>
</feature>
<evidence type="ECO:0000313" key="3">
    <source>
        <dbReference type="EMBL" id="REE89051.1"/>
    </source>
</evidence>
<feature type="compositionally biased region" description="Basic residues" evidence="1">
    <location>
        <begin position="346"/>
        <end position="359"/>
    </location>
</feature>
<keyword evidence="3" id="KW-0489">Methyltransferase</keyword>
<feature type="region of interest" description="Disordered" evidence="1">
    <location>
        <begin position="345"/>
        <end position="400"/>
    </location>
</feature>
<dbReference type="Gene3D" id="3.40.50.150">
    <property type="entry name" value="Vaccinia Virus protein VP39"/>
    <property type="match status" value="1"/>
</dbReference>
<dbReference type="GO" id="GO:0008757">
    <property type="term" value="F:S-adenosylmethionine-dependent methyltransferase activity"/>
    <property type="evidence" value="ECO:0007669"/>
    <property type="project" value="InterPro"/>
</dbReference>
<dbReference type="InterPro" id="IPR029063">
    <property type="entry name" value="SAM-dependent_MTases_sf"/>
</dbReference>
<feature type="compositionally biased region" description="Low complexity" evidence="1">
    <location>
        <begin position="385"/>
        <end position="400"/>
    </location>
</feature>
<dbReference type="RefSeq" id="WP_116188551.1">
    <property type="nucleotide sequence ID" value="NZ_QTTN01000007.1"/>
</dbReference>
<evidence type="ECO:0000259" key="2">
    <source>
        <dbReference type="Pfam" id="PF08241"/>
    </source>
</evidence>
<protein>
    <submittedName>
        <fullName evidence="3">Methyltransferase family protein</fullName>
    </submittedName>
</protein>
<dbReference type="Pfam" id="PF08241">
    <property type="entry name" value="Methyltransf_11"/>
    <property type="match status" value="1"/>
</dbReference>
<dbReference type="Proteomes" id="UP000256304">
    <property type="component" value="Unassembled WGS sequence"/>
</dbReference>
<gene>
    <name evidence="3" type="ORF">A8990_107147</name>
</gene>
<keyword evidence="4" id="KW-1185">Reference proteome</keyword>
<comment type="caution">
    <text evidence="3">The sequence shown here is derived from an EMBL/GenBank/DDBJ whole genome shotgun (WGS) entry which is preliminary data.</text>
</comment>
<organism evidence="3 4">
    <name type="scientific">Paenibacillus taihuensis</name>
    <dbReference type="NCBI Taxonomy" id="1156355"/>
    <lineage>
        <taxon>Bacteria</taxon>
        <taxon>Bacillati</taxon>
        <taxon>Bacillota</taxon>
        <taxon>Bacilli</taxon>
        <taxon>Bacillales</taxon>
        <taxon>Paenibacillaceae</taxon>
        <taxon>Paenibacillus</taxon>
    </lineage>
</organism>
<feature type="compositionally biased region" description="Acidic residues" evidence="1">
    <location>
        <begin position="301"/>
        <end position="310"/>
    </location>
</feature>